<feature type="compositionally biased region" description="Gly residues" evidence="1">
    <location>
        <begin position="143"/>
        <end position="162"/>
    </location>
</feature>
<feature type="compositionally biased region" description="Low complexity" evidence="1">
    <location>
        <begin position="130"/>
        <end position="142"/>
    </location>
</feature>
<evidence type="ECO:0000313" key="3">
    <source>
        <dbReference type="Proteomes" id="UP001054857"/>
    </source>
</evidence>
<evidence type="ECO:0000256" key="1">
    <source>
        <dbReference type="SAM" id="MobiDB-lite"/>
    </source>
</evidence>
<organism evidence="2 3">
    <name type="scientific">Astrephomene gubernaculifera</name>
    <dbReference type="NCBI Taxonomy" id="47775"/>
    <lineage>
        <taxon>Eukaryota</taxon>
        <taxon>Viridiplantae</taxon>
        <taxon>Chlorophyta</taxon>
        <taxon>core chlorophytes</taxon>
        <taxon>Chlorophyceae</taxon>
        <taxon>CS clade</taxon>
        <taxon>Chlamydomonadales</taxon>
        <taxon>Astrephomenaceae</taxon>
        <taxon>Astrephomene</taxon>
    </lineage>
</organism>
<accession>A0AAD3HTZ0</accession>
<keyword evidence="3" id="KW-1185">Reference proteome</keyword>
<comment type="caution">
    <text evidence="2">The sequence shown here is derived from an EMBL/GenBank/DDBJ whole genome shotgun (WGS) entry which is preliminary data.</text>
</comment>
<dbReference type="Proteomes" id="UP001054857">
    <property type="component" value="Unassembled WGS sequence"/>
</dbReference>
<reference evidence="2 3" key="1">
    <citation type="journal article" date="2021" name="Sci. Rep.">
        <title>Genome sequencing of the multicellular alga Astrephomene provides insights into convergent evolution of germ-soma differentiation.</title>
        <authorList>
            <person name="Yamashita S."/>
            <person name="Yamamoto K."/>
            <person name="Matsuzaki R."/>
            <person name="Suzuki S."/>
            <person name="Yamaguchi H."/>
            <person name="Hirooka S."/>
            <person name="Minakuchi Y."/>
            <person name="Miyagishima S."/>
            <person name="Kawachi M."/>
            <person name="Toyoda A."/>
            <person name="Nozaki H."/>
        </authorList>
    </citation>
    <scope>NUCLEOTIDE SEQUENCE [LARGE SCALE GENOMIC DNA]</scope>
    <source>
        <strain evidence="2 3">NIES-4017</strain>
    </source>
</reference>
<dbReference type="AlphaFoldDB" id="A0AAD3HTZ0"/>
<name>A0AAD3HTZ0_9CHLO</name>
<gene>
    <name evidence="2" type="ORF">Agub_g15429</name>
</gene>
<sequence>MLELVAQSVAQRAAAGTARTGAHDLLSEFQLRPFYNLSMKGVDRNYLTISTKEVPTGLPGDTSLFAHPSWSLLRPPPLPPPPSEPTERVVERVRRGLRFPPGGAVLSPAAKGAEVTRVFMRNVPTPPPATAAAAAAARPPGTAAGGGGGGSGSGISGGFGAGGKRRATADPSVSSDGQQQVSGDTGVSHESKRARGRY</sequence>
<feature type="compositionally biased region" description="Basic and acidic residues" evidence="1">
    <location>
        <begin position="187"/>
        <end position="198"/>
    </location>
</feature>
<feature type="compositionally biased region" description="Low complexity" evidence="1">
    <location>
        <begin position="169"/>
        <end position="186"/>
    </location>
</feature>
<protein>
    <submittedName>
        <fullName evidence="2">Uncharacterized protein</fullName>
    </submittedName>
</protein>
<feature type="region of interest" description="Disordered" evidence="1">
    <location>
        <begin position="127"/>
        <end position="198"/>
    </location>
</feature>
<evidence type="ECO:0000313" key="2">
    <source>
        <dbReference type="EMBL" id="GFR52807.1"/>
    </source>
</evidence>
<proteinExistence type="predicted"/>
<dbReference type="EMBL" id="BMAR01000072">
    <property type="protein sequence ID" value="GFR52807.1"/>
    <property type="molecule type" value="Genomic_DNA"/>
</dbReference>